<dbReference type="SMART" id="SM00836">
    <property type="entry name" value="DALR_1"/>
    <property type="match status" value="1"/>
</dbReference>
<dbReference type="SUPFAM" id="SSF55190">
    <property type="entry name" value="Arginyl-tRNA synthetase (ArgRS), N-terminal 'additional' domain"/>
    <property type="match status" value="1"/>
</dbReference>
<accession>A0ABY4W5H0</accession>
<dbReference type="InterPro" id="IPR009080">
    <property type="entry name" value="tRNAsynth_Ia_anticodon-bd"/>
</dbReference>
<reference evidence="8" key="1">
    <citation type="submission" date="2022-06" db="EMBL/GenBank/DDBJ databases">
        <title>Sneathiella actinostolidae sp. nov., isolated from a sea anemonein the Western Pacific Ocean.</title>
        <authorList>
            <person name="Wei M.J."/>
        </authorList>
    </citation>
    <scope>NUCLEOTIDE SEQUENCE</scope>
    <source>
        <strain evidence="8">PHK-P5</strain>
    </source>
</reference>
<evidence type="ECO:0000259" key="7">
    <source>
        <dbReference type="SMART" id="SM00836"/>
    </source>
</evidence>
<sequence>MSLSYLFHARKALFQAINELEDLDNLQKQQIYREVSLKPPKNTGWGDLCTNIIILLKSKEYIIDFNAEDRFIKAFSELPGLDTAVLAESGYINLKYGNAIWQNGVTEILEKDEKYGLDPDNQEISIEFPNIVNDLTSARLHVNAKSLRSVAGLTGWSFDERAEVEREPFGFPLETAIARCGKSQTDFALIANPPAFIDAFSPILAIDKTYDNPVFCIPYARRFLMKLLDRAKAIEETAADMSVLSLPIEVKLAKLLCGWPMAVEKTWRKRDVFYLIAFLQDVSLLFFRLVEERRPISSEYLRTEPAVLARLLLLSATKKILDQGLDILDLQSTEEFV</sequence>
<evidence type="ECO:0000256" key="4">
    <source>
        <dbReference type="ARBA" id="ARBA00022840"/>
    </source>
</evidence>
<dbReference type="EC" id="6.1.1.19" evidence="1"/>
<evidence type="ECO:0000256" key="5">
    <source>
        <dbReference type="ARBA" id="ARBA00023146"/>
    </source>
</evidence>
<dbReference type="RefSeq" id="WP_251932661.1">
    <property type="nucleotide sequence ID" value="NZ_CP098747.1"/>
</dbReference>
<organism evidence="8 9">
    <name type="scientific">Sneathiella marina</name>
    <dbReference type="NCBI Taxonomy" id="2950108"/>
    <lineage>
        <taxon>Bacteria</taxon>
        <taxon>Pseudomonadati</taxon>
        <taxon>Pseudomonadota</taxon>
        <taxon>Alphaproteobacteria</taxon>
        <taxon>Sneathiellales</taxon>
        <taxon>Sneathiellaceae</taxon>
        <taxon>Sneathiella</taxon>
    </lineage>
</organism>
<keyword evidence="2" id="KW-0436">Ligase</keyword>
<evidence type="ECO:0000256" key="1">
    <source>
        <dbReference type="ARBA" id="ARBA00012837"/>
    </source>
</evidence>
<evidence type="ECO:0000256" key="6">
    <source>
        <dbReference type="ARBA" id="ARBA00049339"/>
    </source>
</evidence>
<dbReference type="Proteomes" id="UP001056291">
    <property type="component" value="Chromosome"/>
</dbReference>
<name>A0ABY4W5H0_9PROT</name>
<comment type="catalytic activity">
    <reaction evidence="6">
        <text>tRNA(Arg) + L-arginine + ATP = L-arginyl-tRNA(Arg) + AMP + diphosphate</text>
        <dbReference type="Rhea" id="RHEA:20301"/>
        <dbReference type="Rhea" id="RHEA-COMP:9658"/>
        <dbReference type="Rhea" id="RHEA-COMP:9673"/>
        <dbReference type="ChEBI" id="CHEBI:30616"/>
        <dbReference type="ChEBI" id="CHEBI:32682"/>
        <dbReference type="ChEBI" id="CHEBI:33019"/>
        <dbReference type="ChEBI" id="CHEBI:78442"/>
        <dbReference type="ChEBI" id="CHEBI:78513"/>
        <dbReference type="ChEBI" id="CHEBI:456215"/>
        <dbReference type="EC" id="6.1.1.19"/>
    </reaction>
</comment>
<dbReference type="EMBL" id="CP098747">
    <property type="protein sequence ID" value="USG59891.1"/>
    <property type="molecule type" value="Genomic_DNA"/>
</dbReference>
<evidence type="ECO:0000256" key="2">
    <source>
        <dbReference type="ARBA" id="ARBA00022598"/>
    </source>
</evidence>
<dbReference type="PANTHER" id="PTHR11956">
    <property type="entry name" value="ARGINYL-TRNA SYNTHETASE"/>
    <property type="match status" value="1"/>
</dbReference>
<dbReference type="Gene3D" id="1.10.730.10">
    <property type="entry name" value="Isoleucyl-tRNA Synthetase, Domain 1"/>
    <property type="match status" value="1"/>
</dbReference>
<evidence type="ECO:0000256" key="3">
    <source>
        <dbReference type="ARBA" id="ARBA00022741"/>
    </source>
</evidence>
<evidence type="ECO:0000313" key="9">
    <source>
        <dbReference type="Proteomes" id="UP001056291"/>
    </source>
</evidence>
<keyword evidence="5" id="KW-0030">Aminoacyl-tRNA synthetase</keyword>
<dbReference type="Gene3D" id="3.30.1360.70">
    <property type="entry name" value="Arginyl tRNA synthetase N-terminal domain"/>
    <property type="match status" value="1"/>
</dbReference>
<keyword evidence="9" id="KW-1185">Reference proteome</keyword>
<dbReference type="PANTHER" id="PTHR11956:SF5">
    <property type="entry name" value="ARGININE--TRNA LIGASE, CYTOPLASMIC"/>
    <property type="match status" value="1"/>
</dbReference>
<dbReference type="Pfam" id="PF05746">
    <property type="entry name" value="DALR_1"/>
    <property type="match status" value="1"/>
</dbReference>
<evidence type="ECO:0000313" key="8">
    <source>
        <dbReference type="EMBL" id="USG59891.1"/>
    </source>
</evidence>
<keyword evidence="4" id="KW-0067">ATP-binding</keyword>
<dbReference type="SUPFAM" id="SSF47323">
    <property type="entry name" value="Anticodon-binding domain of a subclass of class I aminoacyl-tRNA synthetases"/>
    <property type="match status" value="1"/>
</dbReference>
<gene>
    <name evidence="8" type="ORF">NBZ79_11955</name>
</gene>
<dbReference type="InterPro" id="IPR036695">
    <property type="entry name" value="Arg-tRNA-synth_N_sf"/>
</dbReference>
<keyword evidence="3" id="KW-0547">Nucleotide-binding</keyword>
<protein>
    <recommendedName>
        <fullName evidence="1">arginine--tRNA ligase</fullName>
        <ecNumber evidence="1">6.1.1.19</ecNumber>
    </recommendedName>
</protein>
<dbReference type="InterPro" id="IPR008909">
    <property type="entry name" value="DALR_anticod-bd"/>
</dbReference>
<feature type="domain" description="DALR anticodon binding" evidence="7">
    <location>
        <begin position="224"/>
        <end position="336"/>
    </location>
</feature>
<dbReference type="InterPro" id="IPR001278">
    <property type="entry name" value="Arg-tRNA-ligase"/>
</dbReference>
<proteinExistence type="predicted"/>